<dbReference type="STRING" id="714315.GCA_000516535_01962"/>
<evidence type="ECO:0000313" key="1">
    <source>
        <dbReference type="EMBL" id="BBM37009.1"/>
    </source>
</evidence>
<proteinExistence type="predicted"/>
<dbReference type="EMBL" id="AP019822">
    <property type="protein sequence ID" value="BBM37009.1"/>
    <property type="molecule type" value="Genomic_DNA"/>
</dbReference>
<organism evidence="1 2">
    <name type="scientific">Pseudoleptotrichia goodfellowii</name>
    <dbReference type="NCBI Taxonomy" id="157692"/>
    <lineage>
        <taxon>Bacteria</taxon>
        <taxon>Fusobacteriati</taxon>
        <taxon>Fusobacteriota</taxon>
        <taxon>Fusobacteriia</taxon>
        <taxon>Fusobacteriales</taxon>
        <taxon>Leptotrichiaceae</taxon>
        <taxon>Pseudoleptotrichia</taxon>
    </lineage>
</organism>
<gene>
    <name evidence="1" type="ORF">JCM16774_1955</name>
</gene>
<dbReference type="AlphaFoldDB" id="A0A510JCF5"/>
<protein>
    <submittedName>
        <fullName evidence="1">Uncharacterized protein</fullName>
    </submittedName>
</protein>
<name>A0A510JCF5_9FUSO</name>
<accession>A0A510JCF5</accession>
<reference evidence="1 2" key="1">
    <citation type="submission" date="2019-07" db="EMBL/GenBank/DDBJ databases">
        <title>Complete Genome Sequence of Leptotrichia goodfellowii Strain JCM 16774.</title>
        <authorList>
            <person name="Watanabe S."/>
            <person name="Cui L."/>
        </authorList>
    </citation>
    <scope>NUCLEOTIDE SEQUENCE [LARGE SCALE GENOMIC DNA]</scope>
    <source>
        <strain evidence="1 2">JCM16774</strain>
    </source>
</reference>
<dbReference type="RefSeq" id="WP_006808258.1">
    <property type="nucleotide sequence ID" value="NZ_AP019822.1"/>
</dbReference>
<dbReference type="Proteomes" id="UP000321606">
    <property type="component" value="Chromosome"/>
</dbReference>
<dbReference type="OrthoDB" id="81714at2"/>
<sequence>MKRRNKGETLVESLISMFFVITVLVPVSDIFLKTFKVNIKTDIKNSINNENKNIIEILKTKKYDEIINFKGKHSISDLNGFYNVFGIEERYKVLNGKLADDKSKEIEIKQTENFYINEKGDKEYILEISAGNIKDYYFPNLK</sequence>
<dbReference type="KEGG" id="lgo:JCM16774_1955"/>
<evidence type="ECO:0000313" key="2">
    <source>
        <dbReference type="Proteomes" id="UP000321606"/>
    </source>
</evidence>